<dbReference type="EMBL" id="CP009552">
    <property type="protein sequence ID" value="AIY89896.1"/>
    <property type="molecule type" value="Genomic_DNA"/>
</dbReference>
<dbReference type="RefSeq" id="WP_048091437.1">
    <property type="nucleotide sequence ID" value="NZ_CP009552.1"/>
</dbReference>
<dbReference type="eggNOG" id="ENOG502N5BS">
    <property type="taxonomic scope" value="Archaea"/>
</dbReference>
<gene>
    <name evidence="2" type="ORF">GACE_0848</name>
</gene>
<evidence type="ECO:0000313" key="2">
    <source>
        <dbReference type="EMBL" id="AIY89896.1"/>
    </source>
</evidence>
<evidence type="ECO:0000256" key="1">
    <source>
        <dbReference type="SAM" id="Phobius"/>
    </source>
</evidence>
<protein>
    <submittedName>
        <fullName evidence="2">Uncharacterized protein</fullName>
    </submittedName>
</protein>
<keyword evidence="1" id="KW-0472">Membrane</keyword>
<feature type="transmembrane region" description="Helical" evidence="1">
    <location>
        <begin position="61"/>
        <end position="91"/>
    </location>
</feature>
<dbReference type="STRING" id="565033.GACE_0848"/>
<name>A0A0A7GG20_GEOAI</name>
<reference evidence="2 3" key="1">
    <citation type="journal article" date="2015" name="Appl. Environ. Microbiol.">
        <title>The Geoglobus acetivorans genome: Fe(III) reduction, acetate utilization, autotrophic growth, and degradation of aromatic compounds in a hyperthermophilic archaeon.</title>
        <authorList>
            <person name="Mardanov A.V."/>
            <person name="Slododkina G.B."/>
            <person name="Slobodkin A.I."/>
            <person name="Beletsky A.V."/>
            <person name="Gavrilov S.N."/>
            <person name="Kublanov I.V."/>
            <person name="Bonch-Osmolovskaya E.A."/>
            <person name="Skryabin K.G."/>
            <person name="Ravin N.V."/>
        </authorList>
    </citation>
    <scope>NUCLEOTIDE SEQUENCE [LARGE SCALE GENOMIC DNA]</scope>
    <source>
        <strain evidence="2 3">SBH6</strain>
    </source>
</reference>
<sequence length="105" mass="12240">MMLNVFDDRRGTVFHVAAGGLTYIFPTMFVIFFAYEFVEHIYLKGAEREVNFLGDVFEFSFGVMLMLLLAKMLGCAGMILFAVFLIVLWILMGRWDHELRKNTRE</sequence>
<evidence type="ECO:0000313" key="3">
    <source>
        <dbReference type="Proteomes" id="UP000030624"/>
    </source>
</evidence>
<accession>A0A0A7GG20</accession>
<feature type="transmembrane region" description="Helical" evidence="1">
    <location>
        <begin position="12"/>
        <end position="35"/>
    </location>
</feature>
<keyword evidence="1" id="KW-1133">Transmembrane helix</keyword>
<dbReference type="KEGG" id="gac:GACE_0848"/>
<dbReference type="Proteomes" id="UP000030624">
    <property type="component" value="Chromosome"/>
</dbReference>
<dbReference type="AlphaFoldDB" id="A0A0A7GG20"/>
<dbReference type="GeneID" id="24797445"/>
<organism evidence="2 3">
    <name type="scientific">Geoglobus acetivorans</name>
    <dbReference type="NCBI Taxonomy" id="565033"/>
    <lineage>
        <taxon>Archaea</taxon>
        <taxon>Methanobacteriati</taxon>
        <taxon>Methanobacteriota</taxon>
        <taxon>Archaeoglobi</taxon>
        <taxon>Archaeoglobales</taxon>
        <taxon>Archaeoglobaceae</taxon>
        <taxon>Geoglobus</taxon>
    </lineage>
</organism>
<dbReference type="HOGENOM" id="CLU_2230270_0_0_2"/>
<keyword evidence="1" id="KW-0812">Transmembrane</keyword>
<proteinExistence type="predicted"/>